<proteinExistence type="predicted"/>
<evidence type="ECO:0000313" key="4">
    <source>
        <dbReference type="Proteomes" id="UP001595997"/>
    </source>
</evidence>
<dbReference type="Pfam" id="PF00196">
    <property type="entry name" value="GerE"/>
    <property type="match status" value="1"/>
</dbReference>
<dbReference type="Gene3D" id="3.40.50.2300">
    <property type="match status" value="1"/>
</dbReference>
<dbReference type="PANTHER" id="PTHR43214">
    <property type="entry name" value="TWO-COMPONENT RESPONSE REGULATOR"/>
    <property type="match status" value="1"/>
</dbReference>
<dbReference type="SMART" id="SM00421">
    <property type="entry name" value="HTH_LUXR"/>
    <property type="match status" value="1"/>
</dbReference>
<evidence type="ECO:0000256" key="1">
    <source>
        <dbReference type="ARBA" id="ARBA00023125"/>
    </source>
</evidence>
<evidence type="ECO:0000313" key="3">
    <source>
        <dbReference type="EMBL" id="MFC4494868.1"/>
    </source>
</evidence>
<dbReference type="InterPro" id="IPR000792">
    <property type="entry name" value="Tscrpt_reg_LuxR_C"/>
</dbReference>
<dbReference type="InterPro" id="IPR039420">
    <property type="entry name" value="WalR-like"/>
</dbReference>
<organism evidence="3 4">
    <name type="scientific">Streptomyces ovatisporus</name>
    <dbReference type="NCBI Taxonomy" id="1128682"/>
    <lineage>
        <taxon>Bacteria</taxon>
        <taxon>Bacillati</taxon>
        <taxon>Actinomycetota</taxon>
        <taxon>Actinomycetes</taxon>
        <taxon>Kitasatosporales</taxon>
        <taxon>Streptomycetaceae</taxon>
        <taxon>Streptomyces</taxon>
    </lineage>
</organism>
<protein>
    <submittedName>
        <fullName evidence="3">Response regulator transcription factor</fullName>
    </submittedName>
</protein>
<feature type="domain" description="HTH luxR-type" evidence="2">
    <location>
        <begin position="163"/>
        <end position="228"/>
    </location>
</feature>
<dbReference type="Proteomes" id="UP001595997">
    <property type="component" value="Unassembled WGS sequence"/>
</dbReference>
<dbReference type="InterPro" id="IPR016032">
    <property type="entry name" value="Sig_transdc_resp-reg_C-effctor"/>
</dbReference>
<dbReference type="PRINTS" id="PR00038">
    <property type="entry name" value="HTHLUXR"/>
</dbReference>
<dbReference type="PANTHER" id="PTHR43214:SF43">
    <property type="entry name" value="TWO-COMPONENT RESPONSE REGULATOR"/>
    <property type="match status" value="1"/>
</dbReference>
<comment type="caution">
    <text evidence="3">The sequence shown here is derived from an EMBL/GenBank/DDBJ whole genome shotgun (WGS) entry which is preliminary data.</text>
</comment>
<keyword evidence="4" id="KW-1185">Reference proteome</keyword>
<dbReference type="PROSITE" id="PS50043">
    <property type="entry name" value="HTH_LUXR_2"/>
    <property type="match status" value="1"/>
</dbReference>
<evidence type="ECO:0000259" key="2">
    <source>
        <dbReference type="PROSITE" id="PS50043"/>
    </source>
</evidence>
<reference evidence="4" key="1">
    <citation type="journal article" date="2019" name="Int. J. Syst. Evol. Microbiol.">
        <title>The Global Catalogue of Microorganisms (GCM) 10K type strain sequencing project: providing services to taxonomists for standard genome sequencing and annotation.</title>
        <authorList>
            <consortium name="The Broad Institute Genomics Platform"/>
            <consortium name="The Broad Institute Genome Sequencing Center for Infectious Disease"/>
            <person name="Wu L."/>
            <person name="Ma J."/>
        </authorList>
    </citation>
    <scope>NUCLEOTIDE SEQUENCE [LARGE SCALE GENOMIC DNA]</scope>
    <source>
        <strain evidence="4">CGMCC 4.7357</strain>
    </source>
</reference>
<dbReference type="SUPFAM" id="SSF46894">
    <property type="entry name" value="C-terminal effector domain of the bipartite response regulators"/>
    <property type="match status" value="1"/>
</dbReference>
<gene>
    <name evidence="3" type="ORF">ACFPA8_12055</name>
</gene>
<dbReference type="EMBL" id="JBHSFH010000006">
    <property type="protein sequence ID" value="MFC4494868.1"/>
    <property type="molecule type" value="Genomic_DNA"/>
</dbReference>
<name>A0ABV9A8E6_9ACTN</name>
<keyword evidence="1" id="KW-0238">DNA-binding</keyword>
<dbReference type="RefSeq" id="WP_386446698.1">
    <property type="nucleotide sequence ID" value="NZ_JBHSFH010000006.1"/>
</dbReference>
<sequence length="238" mass="25639">MRSAGVQAPGETGERSAADPAGLRVFVVHPHEMVRCGLETMMSDLALVENVRVFGDVETARRRLGLAHPDVLICRGAATDDIRDLALTCQEQGTKLLSLLEGPEEQQLALASEVPADGFLLAADLTVESLGESLTRLTSGEMPLPASLSRWLLGQLREGAPHRTERSYSLTPRESETLNLLSKGLSNKQIARSLHISQHGAKRHVANVIAKLNCPNRTLAVALALREGLIEDSGDDVT</sequence>
<dbReference type="CDD" id="cd06170">
    <property type="entry name" value="LuxR_C_like"/>
    <property type="match status" value="1"/>
</dbReference>
<accession>A0ABV9A8E6</accession>